<dbReference type="GO" id="GO:0004656">
    <property type="term" value="F:procollagen-proline 4-dioxygenase activity"/>
    <property type="evidence" value="ECO:0000318"/>
    <property type="project" value="GO_Central"/>
</dbReference>
<protein>
    <recommendedName>
        <fullName evidence="7">Fe2OG dioxygenase domain-containing protein</fullName>
    </recommendedName>
</protein>
<dbReference type="InterPro" id="IPR005123">
    <property type="entry name" value="Oxoglu/Fe-dep_dioxygenase_dom"/>
</dbReference>
<evidence type="ECO:0000256" key="4">
    <source>
        <dbReference type="ARBA" id="ARBA00023002"/>
    </source>
</evidence>
<dbReference type="FunFam" id="2.60.120.620:FF:000020">
    <property type="entry name" value="Unplaced genomic scaffold supercont2.4, whole genome shotgun sequence"/>
    <property type="match status" value="1"/>
</dbReference>
<accession>B8C1W2</accession>
<keyword evidence="2" id="KW-0479">Metal-binding</keyword>
<dbReference type="InParanoid" id="B8C1W2"/>
<dbReference type="PANTHER" id="PTHR10869">
    <property type="entry name" value="PROLYL 4-HYDROXYLASE ALPHA SUBUNIT"/>
    <property type="match status" value="1"/>
</dbReference>
<dbReference type="SMART" id="SM00702">
    <property type="entry name" value="P4Hc"/>
    <property type="match status" value="1"/>
</dbReference>
<dbReference type="PROSITE" id="PS51471">
    <property type="entry name" value="FE2OG_OXY"/>
    <property type="match status" value="1"/>
</dbReference>
<keyword evidence="5" id="KW-0408">Iron</keyword>
<comment type="cofactor">
    <cofactor evidence="1">
        <name>L-ascorbate</name>
        <dbReference type="ChEBI" id="CHEBI:38290"/>
    </cofactor>
</comment>
<dbReference type="GO" id="GO:0005506">
    <property type="term" value="F:iron ion binding"/>
    <property type="evidence" value="ECO:0007669"/>
    <property type="project" value="InterPro"/>
</dbReference>
<reference evidence="8 9" key="2">
    <citation type="journal article" date="2008" name="Nature">
        <title>The Phaeodactylum genome reveals the evolutionary history of diatom genomes.</title>
        <authorList>
            <person name="Bowler C."/>
            <person name="Allen A.E."/>
            <person name="Badger J.H."/>
            <person name="Grimwood J."/>
            <person name="Jabbari K."/>
            <person name="Kuo A."/>
            <person name="Maheswari U."/>
            <person name="Martens C."/>
            <person name="Maumus F."/>
            <person name="Otillar R.P."/>
            <person name="Rayko E."/>
            <person name="Salamov A."/>
            <person name="Vandepoele K."/>
            <person name="Beszteri B."/>
            <person name="Gruber A."/>
            <person name="Heijde M."/>
            <person name="Katinka M."/>
            <person name="Mock T."/>
            <person name="Valentin K."/>
            <person name="Verret F."/>
            <person name="Berges J.A."/>
            <person name="Brownlee C."/>
            <person name="Cadoret J.P."/>
            <person name="Chiovitti A."/>
            <person name="Choi C.J."/>
            <person name="Coesel S."/>
            <person name="De Martino A."/>
            <person name="Detter J.C."/>
            <person name="Durkin C."/>
            <person name="Falciatore A."/>
            <person name="Fournet J."/>
            <person name="Haruta M."/>
            <person name="Huysman M.J."/>
            <person name="Jenkins B.D."/>
            <person name="Jiroutova K."/>
            <person name="Jorgensen R.E."/>
            <person name="Joubert Y."/>
            <person name="Kaplan A."/>
            <person name="Kroger N."/>
            <person name="Kroth P.G."/>
            <person name="La Roche J."/>
            <person name="Lindquist E."/>
            <person name="Lommer M."/>
            <person name="Martin-Jezequel V."/>
            <person name="Lopez P.J."/>
            <person name="Lucas S."/>
            <person name="Mangogna M."/>
            <person name="McGinnis K."/>
            <person name="Medlin L.K."/>
            <person name="Montsant A."/>
            <person name="Oudot-Le Secq M.P."/>
            <person name="Napoli C."/>
            <person name="Obornik M."/>
            <person name="Parker M.S."/>
            <person name="Petit J.L."/>
            <person name="Porcel B.M."/>
            <person name="Poulsen N."/>
            <person name="Robison M."/>
            <person name="Rychlewski L."/>
            <person name="Rynearson T.A."/>
            <person name="Schmutz J."/>
            <person name="Shapiro H."/>
            <person name="Siaut M."/>
            <person name="Stanley M."/>
            <person name="Sussman M.R."/>
            <person name="Taylor A.R."/>
            <person name="Vardi A."/>
            <person name="von Dassow P."/>
            <person name="Vyverman W."/>
            <person name="Willis A."/>
            <person name="Wyrwicz L.S."/>
            <person name="Rokhsar D.S."/>
            <person name="Weissenbach J."/>
            <person name="Armbrust E.V."/>
            <person name="Green B.R."/>
            <person name="Van de Peer Y."/>
            <person name="Grigoriev I.V."/>
        </authorList>
    </citation>
    <scope>NUCLEOTIDE SEQUENCE [LARGE SCALE GENOMIC DNA]</scope>
    <source>
        <strain evidence="8 9">CCMP1335</strain>
    </source>
</reference>
<dbReference type="GeneID" id="7447287"/>
<evidence type="ECO:0000256" key="3">
    <source>
        <dbReference type="ARBA" id="ARBA00022964"/>
    </source>
</evidence>
<feature type="compositionally biased region" description="Basic residues" evidence="6">
    <location>
        <begin position="1"/>
        <end position="12"/>
    </location>
</feature>
<gene>
    <name evidence="8" type="ORF">THAPSDRAFT_22573</name>
</gene>
<keyword evidence="3" id="KW-0223">Dioxygenase</keyword>
<evidence type="ECO:0000256" key="2">
    <source>
        <dbReference type="ARBA" id="ARBA00022723"/>
    </source>
</evidence>
<evidence type="ECO:0000313" key="8">
    <source>
        <dbReference type="EMBL" id="EED92287.1"/>
    </source>
</evidence>
<organism evidence="8 9">
    <name type="scientific">Thalassiosira pseudonana</name>
    <name type="common">Marine diatom</name>
    <name type="synonym">Cyclotella nana</name>
    <dbReference type="NCBI Taxonomy" id="35128"/>
    <lineage>
        <taxon>Eukaryota</taxon>
        <taxon>Sar</taxon>
        <taxon>Stramenopiles</taxon>
        <taxon>Ochrophyta</taxon>
        <taxon>Bacillariophyta</taxon>
        <taxon>Coscinodiscophyceae</taxon>
        <taxon>Thalassiosirophycidae</taxon>
        <taxon>Thalassiosirales</taxon>
        <taxon>Thalassiosiraceae</taxon>
        <taxon>Thalassiosira</taxon>
    </lineage>
</organism>
<dbReference type="STRING" id="35128.B8C1W2"/>
<dbReference type="PaxDb" id="35128-Thaps22573"/>
<dbReference type="RefSeq" id="XP_002290535.1">
    <property type="nucleotide sequence ID" value="XM_002290499.1"/>
</dbReference>
<proteinExistence type="predicted"/>
<evidence type="ECO:0000256" key="5">
    <source>
        <dbReference type="ARBA" id="ARBA00023004"/>
    </source>
</evidence>
<name>B8C1W2_THAPS</name>
<keyword evidence="4" id="KW-0560">Oxidoreductase</keyword>
<evidence type="ECO:0000259" key="7">
    <source>
        <dbReference type="PROSITE" id="PS51471"/>
    </source>
</evidence>
<sequence>MGKRGKSARKRRRENEVSSTTFTAASPSPKQLKTTNGVPPHISGSDDVSDADLKVGMHDIPDVDLDITISTLRKLCGLTDELSGKLALKDKRYRALRRVLYELQSDTSGGGTGSTTVVSLLSSDKSVNTPHPISASKITNEISQQIENGAWDLAISSLRTLRKKQEEASSIASSSNSLACYRPKLGALQRWVRQVDAAGTTDPLALEVLDAILRVVAPEAIMAINIDDTKEARWATLGVHKEMKEIVNDGGGKILLFPAFNCQANGNNDTSGGGNSPELMSTTEATHDKNDLDSLVAAMKRGDDGIRRIYIADLKNYRDRLFRTCGKEDAKARLPPNRYDLEIVTTAIEHEHQHIQHNNLNATMVGGEVLLSGNISYTPVIKRPLPYVHNSFLLENVLSPEECARMIAAAETAGYYPDEPLAGQPGESILAHACVWMVDYQLERTIFDRVKKFLPSYTQSMQADGSGDGETFVPLGLNRRFRFYRYIPGRYYRPHIDGAWPASGFDVVTGDYRYDVFDKDNKNGLQFVENAEGSEGVIGFNEKERATKHPKDKKDDKKRDDVATAFDSGRRQLSRLTFLVYLNDDFEGGHTTFLIPAKEKDGVLNAFPVKPIRGGILVFPHGTCAAPLHEGSPVLKGCKYVVRTEVEYYV</sequence>
<evidence type="ECO:0000313" key="9">
    <source>
        <dbReference type="Proteomes" id="UP000001449"/>
    </source>
</evidence>
<feature type="compositionally biased region" description="Low complexity" evidence="6">
    <location>
        <begin position="18"/>
        <end position="29"/>
    </location>
</feature>
<dbReference type="HOGENOM" id="CLU_421838_0_0_1"/>
<evidence type="ECO:0000256" key="6">
    <source>
        <dbReference type="SAM" id="MobiDB-lite"/>
    </source>
</evidence>
<dbReference type="GO" id="GO:0005783">
    <property type="term" value="C:endoplasmic reticulum"/>
    <property type="evidence" value="ECO:0000318"/>
    <property type="project" value="GO_Central"/>
</dbReference>
<evidence type="ECO:0000256" key="1">
    <source>
        <dbReference type="ARBA" id="ARBA00001961"/>
    </source>
</evidence>
<dbReference type="EMBL" id="CM000642">
    <property type="protein sequence ID" value="EED92287.1"/>
    <property type="molecule type" value="Genomic_DNA"/>
</dbReference>
<feature type="region of interest" description="Disordered" evidence="6">
    <location>
        <begin position="1"/>
        <end position="48"/>
    </location>
</feature>
<dbReference type="AlphaFoldDB" id="B8C1W2"/>
<dbReference type="InterPro" id="IPR006620">
    <property type="entry name" value="Pro_4_hyd_alph"/>
</dbReference>
<dbReference type="Proteomes" id="UP000001449">
    <property type="component" value="Chromosome 5"/>
</dbReference>
<feature type="domain" description="Fe2OG dioxygenase" evidence="7">
    <location>
        <begin position="471"/>
        <end position="648"/>
    </location>
</feature>
<dbReference type="PANTHER" id="PTHR10869:SF247">
    <property type="entry name" value="FE2OG DIOXYGENASE DOMAIN-CONTAINING PROTEIN"/>
    <property type="match status" value="1"/>
</dbReference>
<dbReference type="KEGG" id="tps:THAPSDRAFT_22573"/>
<keyword evidence="9" id="KW-1185">Reference proteome</keyword>
<dbReference type="eggNOG" id="ENOG502QW74">
    <property type="taxonomic scope" value="Eukaryota"/>
</dbReference>
<reference evidence="8 9" key="1">
    <citation type="journal article" date="2004" name="Science">
        <title>The genome of the diatom Thalassiosira pseudonana: ecology, evolution, and metabolism.</title>
        <authorList>
            <person name="Armbrust E.V."/>
            <person name="Berges J.A."/>
            <person name="Bowler C."/>
            <person name="Green B.R."/>
            <person name="Martinez D."/>
            <person name="Putnam N.H."/>
            <person name="Zhou S."/>
            <person name="Allen A.E."/>
            <person name="Apt K.E."/>
            <person name="Bechner M."/>
            <person name="Brzezinski M.A."/>
            <person name="Chaal B.K."/>
            <person name="Chiovitti A."/>
            <person name="Davis A.K."/>
            <person name="Demarest M.S."/>
            <person name="Detter J.C."/>
            <person name="Glavina T."/>
            <person name="Goodstein D."/>
            <person name="Hadi M.Z."/>
            <person name="Hellsten U."/>
            <person name="Hildebrand M."/>
            <person name="Jenkins B.D."/>
            <person name="Jurka J."/>
            <person name="Kapitonov V.V."/>
            <person name="Kroger N."/>
            <person name="Lau W.W."/>
            <person name="Lane T.W."/>
            <person name="Larimer F.W."/>
            <person name="Lippmeier J.C."/>
            <person name="Lucas S."/>
            <person name="Medina M."/>
            <person name="Montsant A."/>
            <person name="Obornik M."/>
            <person name="Parker M.S."/>
            <person name="Palenik B."/>
            <person name="Pazour G.J."/>
            <person name="Richardson P.M."/>
            <person name="Rynearson T.A."/>
            <person name="Saito M.A."/>
            <person name="Schwartz D.C."/>
            <person name="Thamatrakoln K."/>
            <person name="Valentin K."/>
            <person name="Vardi A."/>
            <person name="Wilkerson F.P."/>
            <person name="Rokhsar D.S."/>
        </authorList>
    </citation>
    <scope>NUCLEOTIDE SEQUENCE [LARGE SCALE GENOMIC DNA]</scope>
    <source>
        <strain evidence="8 9">CCMP1335</strain>
    </source>
</reference>
<dbReference type="InterPro" id="IPR045054">
    <property type="entry name" value="P4HA-like"/>
</dbReference>
<dbReference type="Gene3D" id="2.60.120.620">
    <property type="entry name" value="q2cbj1_9rhob like domain"/>
    <property type="match status" value="1"/>
</dbReference>
<feature type="compositionally biased region" description="Basic and acidic residues" evidence="6">
    <location>
        <begin position="541"/>
        <end position="561"/>
    </location>
</feature>
<dbReference type="GO" id="GO:0031418">
    <property type="term" value="F:L-ascorbic acid binding"/>
    <property type="evidence" value="ECO:0007669"/>
    <property type="project" value="InterPro"/>
</dbReference>
<feature type="region of interest" description="Disordered" evidence="6">
    <location>
        <begin position="539"/>
        <end position="561"/>
    </location>
</feature>